<proteinExistence type="predicted"/>
<organism evidence="1">
    <name type="scientific">Lepeophtheirus salmonis</name>
    <name type="common">Salmon louse</name>
    <name type="synonym">Caligus salmonis</name>
    <dbReference type="NCBI Taxonomy" id="72036"/>
    <lineage>
        <taxon>Eukaryota</taxon>
        <taxon>Metazoa</taxon>
        <taxon>Ecdysozoa</taxon>
        <taxon>Arthropoda</taxon>
        <taxon>Crustacea</taxon>
        <taxon>Multicrustacea</taxon>
        <taxon>Hexanauplia</taxon>
        <taxon>Copepoda</taxon>
        <taxon>Siphonostomatoida</taxon>
        <taxon>Caligidae</taxon>
        <taxon>Lepeophtheirus</taxon>
    </lineage>
</organism>
<dbReference type="AlphaFoldDB" id="A0A0K2UJA2"/>
<feature type="non-terminal residue" evidence="1">
    <location>
        <position position="1"/>
    </location>
</feature>
<reference evidence="1" key="1">
    <citation type="submission" date="2014-05" db="EMBL/GenBank/DDBJ databases">
        <authorList>
            <person name="Chronopoulou M."/>
        </authorList>
    </citation>
    <scope>NUCLEOTIDE SEQUENCE</scope>
    <source>
        <tissue evidence="1">Whole organism</tissue>
    </source>
</reference>
<accession>A0A0K2UJA2</accession>
<dbReference type="EMBL" id="HACA01020983">
    <property type="protein sequence ID" value="CDW38344.1"/>
    <property type="molecule type" value="Transcribed_RNA"/>
</dbReference>
<evidence type="ECO:0000313" key="1">
    <source>
        <dbReference type="EMBL" id="CDW38344.1"/>
    </source>
</evidence>
<sequence length="41" mass="4681">VIFFSLPDFSVVQLEKNHLAKLILAIVLPISSKVRNINKKF</sequence>
<protein>
    <submittedName>
        <fullName evidence="1">Uncharacterized protein</fullName>
    </submittedName>
</protein>
<name>A0A0K2UJA2_LEPSM</name>